<dbReference type="OrthoDB" id="4775372at2"/>
<dbReference type="Proteomes" id="UP000318186">
    <property type="component" value="Unassembled WGS sequence"/>
</dbReference>
<feature type="region of interest" description="Disordered" evidence="7">
    <location>
        <begin position="302"/>
        <end position="323"/>
    </location>
</feature>
<feature type="transmembrane region" description="Helical" evidence="8">
    <location>
        <begin position="180"/>
        <end position="199"/>
    </location>
</feature>
<organism evidence="10 11">
    <name type="scientific">Streptomyces brevispora</name>
    <dbReference type="NCBI Taxonomy" id="887462"/>
    <lineage>
        <taxon>Bacteria</taxon>
        <taxon>Bacillati</taxon>
        <taxon>Actinomycetota</taxon>
        <taxon>Actinomycetes</taxon>
        <taxon>Kitasatosporales</taxon>
        <taxon>Streptomycetaceae</taxon>
        <taxon>Streptomyces</taxon>
    </lineage>
</organism>
<keyword evidence="4 8" id="KW-0812">Transmembrane</keyword>
<name>A0A561V369_9ACTN</name>
<keyword evidence="3" id="KW-1003">Cell membrane</keyword>
<dbReference type="PIRSF" id="PIRSF017804">
    <property type="entry name" value="Secretion_EccD1"/>
    <property type="match status" value="1"/>
</dbReference>
<evidence type="ECO:0000313" key="11">
    <source>
        <dbReference type="Proteomes" id="UP000318186"/>
    </source>
</evidence>
<feature type="transmembrane region" description="Helical" evidence="8">
    <location>
        <begin position="117"/>
        <end position="138"/>
    </location>
</feature>
<dbReference type="Pfam" id="PF19053">
    <property type="entry name" value="EccD"/>
    <property type="match status" value="1"/>
</dbReference>
<evidence type="ECO:0000313" key="10">
    <source>
        <dbReference type="EMBL" id="TWG06060.1"/>
    </source>
</evidence>
<dbReference type="Pfam" id="PF08817">
    <property type="entry name" value="YukD"/>
    <property type="match status" value="1"/>
</dbReference>
<evidence type="ECO:0000259" key="9">
    <source>
        <dbReference type="Pfam" id="PF19053"/>
    </source>
</evidence>
<evidence type="ECO:0000256" key="8">
    <source>
        <dbReference type="SAM" id="Phobius"/>
    </source>
</evidence>
<evidence type="ECO:0000256" key="2">
    <source>
        <dbReference type="ARBA" id="ARBA00006162"/>
    </source>
</evidence>
<feature type="transmembrane region" description="Helical" evidence="8">
    <location>
        <begin position="430"/>
        <end position="450"/>
    </location>
</feature>
<accession>A0A561V369</accession>
<feature type="transmembrane region" description="Helical" evidence="8">
    <location>
        <begin position="361"/>
        <end position="379"/>
    </location>
</feature>
<dbReference type="AlphaFoldDB" id="A0A561V369"/>
<evidence type="ECO:0000256" key="1">
    <source>
        <dbReference type="ARBA" id="ARBA00004651"/>
    </source>
</evidence>
<dbReference type="InterPro" id="IPR006707">
    <property type="entry name" value="T7SS_EccD"/>
</dbReference>
<dbReference type="InterPro" id="IPR044049">
    <property type="entry name" value="EccD_transm"/>
</dbReference>
<evidence type="ECO:0000256" key="6">
    <source>
        <dbReference type="ARBA" id="ARBA00023136"/>
    </source>
</evidence>
<gene>
    <name evidence="10" type="ORF">FHX80_114548</name>
</gene>
<dbReference type="Gene3D" id="3.10.20.90">
    <property type="entry name" value="Phosphatidylinositol 3-kinase Catalytic Subunit, Chain A, domain 1"/>
    <property type="match status" value="1"/>
</dbReference>
<proteinExistence type="inferred from homology"/>
<comment type="subcellular location">
    <subcellularLocation>
        <location evidence="1">Cell membrane</location>
        <topology evidence="1">Multi-pass membrane protein</topology>
    </subcellularLocation>
</comment>
<feature type="transmembrane region" description="Helical" evidence="8">
    <location>
        <begin position="335"/>
        <end position="355"/>
    </location>
</feature>
<feature type="domain" description="EccD-like transmembrane" evidence="9">
    <location>
        <begin position="119"/>
        <end position="491"/>
    </location>
</feature>
<protein>
    <submittedName>
        <fullName evidence="10">Type VII secretion integral membrane protein EccD</fullName>
    </submittedName>
</protein>
<dbReference type="InterPro" id="IPR024962">
    <property type="entry name" value="YukD-like"/>
</dbReference>
<dbReference type="RefSeq" id="WP_145765903.1">
    <property type="nucleotide sequence ID" value="NZ_VIWW01000001.1"/>
</dbReference>
<comment type="caution">
    <text evidence="10">The sequence shown here is derived from an EMBL/GenBank/DDBJ whole genome shotgun (WGS) entry which is preliminary data.</text>
</comment>
<evidence type="ECO:0000256" key="5">
    <source>
        <dbReference type="ARBA" id="ARBA00022989"/>
    </source>
</evidence>
<keyword evidence="5 8" id="KW-1133">Transmembrane helix</keyword>
<keyword evidence="6 8" id="KW-0472">Membrane</keyword>
<feature type="transmembrane region" description="Helical" evidence="8">
    <location>
        <begin position="211"/>
        <end position="229"/>
    </location>
</feature>
<feature type="transmembrane region" description="Helical" evidence="8">
    <location>
        <begin position="386"/>
        <end position="410"/>
    </location>
</feature>
<feature type="transmembrane region" description="Helical" evidence="8">
    <location>
        <begin position="262"/>
        <end position="281"/>
    </location>
</feature>
<evidence type="ECO:0000256" key="4">
    <source>
        <dbReference type="ARBA" id="ARBA00022692"/>
    </source>
</evidence>
<feature type="transmembrane region" description="Helical" evidence="8">
    <location>
        <begin position="150"/>
        <end position="168"/>
    </location>
</feature>
<dbReference type="GO" id="GO:0005886">
    <property type="term" value="C:plasma membrane"/>
    <property type="evidence" value="ECO:0007669"/>
    <property type="project" value="UniProtKB-SubCell"/>
</dbReference>
<dbReference type="EMBL" id="VIWW01000001">
    <property type="protein sequence ID" value="TWG06060.1"/>
    <property type="molecule type" value="Genomic_DNA"/>
</dbReference>
<evidence type="ECO:0000256" key="3">
    <source>
        <dbReference type="ARBA" id="ARBA00022475"/>
    </source>
</evidence>
<feature type="transmembrane region" description="Helical" evidence="8">
    <location>
        <begin position="236"/>
        <end position="256"/>
    </location>
</feature>
<reference evidence="10 11" key="1">
    <citation type="submission" date="2019-06" db="EMBL/GenBank/DDBJ databases">
        <title>Sequencing the genomes of 1000 actinobacteria strains.</title>
        <authorList>
            <person name="Klenk H.-P."/>
        </authorList>
    </citation>
    <scope>NUCLEOTIDE SEQUENCE [LARGE SCALE GENOMIC DNA]</scope>
    <source>
        <strain evidence="10 11">DSM 42059</strain>
    </source>
</reference>
<sequence>MSTTAATGFCRVTVVAPDSRIDVALPEDIAVADVYPEILRLTGRTQTVGTPTGHHLVRRDGTVLDSARTLAAQQVLDGELLLLRPFALSLPPAVFDDVSDAVASAVSRDRHLWSDDLLRGAGLAGAVTLLVLMSSVLWSADPVRHDMHGLPGVVAGFAGVLLTAFAGVRARVYADRAGAVATGLGALPLVLVAGSGIIGPDAGQGSGRLQFLLGCVAVLIASVVLVALTPSGDAPFVATTFLATIGTLAAFVAILTETSATGTAAVCAPAGLGLVAFLPGLSARFARLPIGYAAPRSAPGGHGDHFGNPDARPGTPVPPVDADGIADRARRGHELLLGLAGGCAAVVVVAAAVLGFSDSDWGRLLALASGLALLLRARLFRYTAQIACLLAAGIGAVALLILGLALNPPADLLDELTRYGDRGSLDLRTIWLSAAVAAGAALLIAVALIVPRKGLSPFWGRLLDLTESALLLSLVPLCLAVLDVFARARALTG</sequence>
<evidence type="ECO:0000256" key="7">
    <source>
        <dbReference type="SAM" id="MobiDB-lite"/>
    </source>
</evidence>
<comment type="similarity">
    <text evidence="2">Belongs to the EccD/Snm4 family.</text>
</comment>
<dbReference type="NCBIfam" id="TIGR03920">
    <property type="entry name" value="T7SS_EccD"/>
    <property type="match status" value="1"/>
</dbReference>